<comment type="caution">
    <text evidence="4">The sequence shown here is derived from an EMBL/GenBank/DDBJ whole genome shotgun (WGS) entry which is preliminary data.</text>
</comment>
<dbReference type="InterPro" id="IPR045582">
    <property type="entry name" value="Trehalase-like_N"/>
</dbReference>
<keyword evidence="4" id="KW-0378">Hydrolase</keyword>
<dbReference type="Proteomes" id="UP001183604">
    <property type="component" value="Unassembled WGS sequence"/>
</dbReference>
<dbReference type="EMBL" id="JAVDYD010000001">
    <property type="protein sequence ID" value="MDR7341449.1"/>
    <property type="molecule type" value="Genomic_DNA"/>
</dbReference>
<dbReference type="GO" id="GO:0005993">
    <property type="term" value="P:trehalose catabolic process"/>
    <property type="evidence" value="ECO:0007669"/>
    <property type="project" value="TreeGrafter"/>
</dbReference>
<dbReference type="PANTHER" id="PTHR31616:SF10">
    <property type="entry name" value="TREHALASE"/>
    <property type="match status" value="1"/>
</dbReference>
<evidence type="ECO:0000259" key="3">
    <source>
        <dbReference type="Pfam" id="PF19291"/>
    </source>
</evidence>
<sequence length="643" mass="69275">MDRHDDAQANAASGRPIEDYALLSDRHGAALVSIDGSIDWLCRPRFDSPAVFGRLLDPEAGHWSIRPAAPFRTERSYVGDSFALRTVFTTDTGTAHLTDALALGPTGTGDTGTGTEQALPPASDPDDDDADDRLLLAAHAPIATLRVLECTAGEMELDFTFRPRPEYGLVTPILTAVPGGVLATGGPNRSVLSSPVTLDFGHAGATARLHLRAGDRLRFAAQTTGLADQPPATWTPEAIDAALTETIDGWQAWSGAHPPWEGPLPHLVRRSILVLEALRFQPTGAIVAAPTTSLPESVGAGRNWDYRYAWVRDASFTVQALAGAGCHGEAVEFFEFMTHAAAHYRPESALQIMFGIGGEHDLSERELGHLSGWRASRPVRVGNAAWQQPQLDVYGELLDAAWHLRGHLGRLDETGRQFLARVADAAADQWEQPDQGIWESRGAPRHYTYSKLMCWVALDRAVKFTDLLDIEGDAATRWAAERDRIREAIETRGWNPAAGAFCATLDSTADGRADLDAAVLSMPAVGFLPGDDPRLVSTVDAIADRLLDPRGLVRRYESGVDGLDGAEGSFVMCTFWLAQALALTGRPERAREAFALAAACANDLGLMSEEIDTATGEMLGNFPQAFSHIGLINAAVAIRDAER</sequence>
<evidence type="ECO:0000313" key="6">
    <source>
        <dbReference type="Proteomes" id="UP001145799"/>
    </source>
</evidence>
<keyword evidence="7" id="KW-1185">Reference proteome</keyword>
<reference evidence="4" key="1">
    <citation type="submission" date="2022-12" db="EMBL/GenBank/DDBJ databases">
        <title>Gycomyces niveus sp.nov., a novel actinomycete isolated from soil in Shouguang.</title>
        <authorList>
            <person name="Yang X."/>
        </authorList>
    </citation>
    <scope>NUCLEOTIDE SEQUENCE</scope>
    <source>
        <strain evidence="4">DSM 44724</strain>
    </source>
</reference>
<proteinExistence type="predicted"/>
<evidence type="ECO:0000313" key="7">
    <source>
        <dbReference type="Proteomes" id="UP001183604"/>
    </source>
</evidence>
<evidence type="ECO:0000259" key="2">
    <source>
        <dbReference type="Pfam" id="PF00723"/>
    </source>
</evidence>
<feature type="domain" description="GH15-like" evidence="2">
    <location>
        <begin position="267"/>
        <end position="635"/>
    </location>
</feature>
<protein>
    <submittedName>
        <fullName evidence="5">GH15 family glucan-1,4-alpha-glucosidase</fullName>
    </submittedName>
    <submittedName>
        <fullName evidence="4">Glycoside hydrolase family 15 protein</fullName>
    </submittedName>
</protein>
<gene>
    <name evidence="5" type="ORF">J2S69_005168</name>
    <name evidence="4" type="ORF">O2L01_01100</name>
</gene>
<organism evidence="4 6">
    <name type="scientific">Glycomyces lechevalierae</name>
    <dbReference type="NCBI Taxonomy" id="256034"/>
    <lineage>
        <taxon>Bacteria</taxon>
        <taxon>Bacillati</taxon>
        <taxon>Actinomycetota</taxon>
        <taxon>Actinomycetes</taxon>
        <taxon>Glycomycetales</taxon>
        <taxon>Glycomycetaceae</taxon>
        <taxon>Glycomyces</taxon>
    </lineage>
</organism>
<feature type="domain" description="Trehalase-like N-terminal" evidence="3">
    <location>
        <begin position="13"/>
        <end position="100"/>
    </location>
</feature>
<dbReference type="Pfam" id="PF19291">
    <property type="entry name" value="TREH_N"/>
    <property type="match status" value="1"/>
</dbReference>
<evidence type="ECO:0000313" key="4">
    <source>
        <dbReference type="EMBL" id="MDA1383562.1"/>
    </source>
</evidence>
<dbReference type="AlphaFoldDB" id="A0A9X3PEK6"/>
<dbReference type="Pfam" id="PF00723">
    <property type="entry name" value="Glyco_hydro_15"/>
    <property type="match status" value="1"/>
</dbReference>
<dbReference type="InterPro" id="IPR011613">
    <property type="entry name" value="GH15-like"/>
</dbReference>
<evidence type="ECO:0000256" key="1">
    <source>
        <dbReference type="SAM" id="MobiDB-lite"/>
    </source>
</evidence>
<dbReference type="Gene3D" id="1.50.10.10">
    <property type="match status" value="1"/>
</dbReference>
<dbReference type="Proteomes" id="UP001145799">
    <property type="component" value="Unassembled WGS sequence"/>
</dbReference>
<dbReference type="RefSeq" id="WP_270119650.1">
    <property type="nucleotide sequence ID" value="NZ_BAAAOM010000001.1"/>
</dbReference>
<dbReference type="SUPFAM" id="SSF48208">
    <property type="entry name" value="Six-hairpin glycosidases"/>
    <property type="match status" value="1"/>
</dbReference>
<evidence type="ECO:0000313" key="5">
    <source>
        <dbReference type="EMBL" id="MDR7341449.1"/>
    </source>
</evidence>
<accession>A0A9X3PEK6</accession>
<dbReference type="GO" id="GO:0015927">
    <property type="term" value="F:trehalase activity"/>
    <property type="evidence" value="ECO:0007669"/>
    <property type="project" value="TreeGrafter"/>
</dbReference>
<feature type="region of interest" description="Disordered" evidence="1">
    <location>
        <begin position="100"/>
        <end position="131"/>
    </location>
</feature>
<dbReference type="PANTHER" id="PTHR31616">
    <property type="entry name" value="TREHALASE"/>
    <property type="match status" value="1"/>
</dbReference>
<reference evidence="5 7" key="2">
    <citation type="submission" date="2023-07" db="EMBL/GenBank/DDBJ databases">
        <title>Sequencing the genomes of 1000 actinobacteria strains.</title>
        <authorList>
            <person name="Klenk H.-P."/>
        </authorList>
    </citation>
    <scope>NUCLEOTIDE SEQUENCE [LARGE SCALE GENOMIC DNA]</scope>
    <source>
        <strain evidence="5 7">DSM 44724</strain>
    </source>
</reference>
<name>A0A9X3PEK6_9ACTN</name>
<dbReference type="InterPro" id="IPR012341">
    <property type="entry name" value="6hp_glycosidase-like_sf"/>
</dbReference>
<dbReference type="EMBL" id="JAPZVQ010000001">
    <property type="protein sequence ID" value="MDA1383562.1"/>
    <property type="molecule type" value="Genomic_DNA"/>
</dbReference>
<dbReference type="InterPro" id="IPR008928">
    <property type="entry name" value="6-hairpin_glycosidase_sf"/>
</dbReference>